<proteinExistence type="predicted"/>
<gene>
    <name evidence="1" type="ORF">LDCGVIBL_CDS0027</name>
</gene>
<accession>A0AAU8HXR9</accession>
<protein>
    <submittedName>
        <fullName evidence="1">Tail tube</fullName>
    </submittedName>
</protein>
<organism evidence="1">
    <name type="scientific">Rhizobium phage LG08</name>
    <dbReference type="NCBI Taxonomy" id="3129229"/>
    <lineage>
        <taxon>Viruses</taxon>
        <taxon>Duplodnaviria</taxon>
        <taxon>Heunggongvirae</taxon>
        <taxon>Uroviricota</taxon>
        <taxon>Caudoviricetes</taxon>
    </lineage>
</organism>
<dbReference type="EMBL" id="PP429226">
    <property type="protein sequence ID" value="XCI77385.1"/>
    <property type="molecule type" value="Genomic_DNA"/>
</dbReference>
<name>A0AAU8HXR9_9CAUD</name>
<sequence length="172" mass="19069">MAENKDKLNNSHTDNFVFTCPKLPKTSLRAVDIIMPGISLDTTDIPIGQIIERLPGAVWRPDDLVLTWIMDEKWETYMEVLSWTLKIKTSDETEIPSLVSNASLTILDNHGRGVVGLRYTSLFPRGVNSISFSSNSGVAPVVYGIATFGLSNIEVDTINGNVYEDIENLVRP</sequence>
<evidence type="ECO:0000313" key="1">
    <source>
        <dbReference type="EMBL" id="XCI77385.1"/>
    </source>
</evidence>
<reference evidence="1" key="1">
    <citation type="submission" date="2024-03" db="EMBL/GenBank/DDBJ databases">
        <authorList>
            <person name="Chantapakul B."/>
            <person name="Wang S."/>
        </authorList>
    </citation>
    <scope>NUCLEOTIDE SEQUENCE</scope>
</reference>